<dbReference type="EMBL" id="GG670562">
    <property type="protein sequence ID" value="EER20502.1"/>
    <property type="molecule type" value="Genomic_DNA"/>
</dbReference>
<evidence type="ECO:0000313" key="2">
    <source>
        <dbReference type="EMBL" id="EER20502.1"/>
    </source>
</evidence>
<keyword evidence="3" id="KW-1185">Reference proteome</keyword>
<dbReference type="InParanoid" id="C5K580"/>
<sequence>MQIKRTNRVKRAARAKGRRKGKTPKNLLYQNPKAIKDDTFKEKFDKRRTYLQNMNSFNLKDMYYDKLPEVIPQKAEWTLPKVNEEELNVCKKLAEKYGKEVPTAADEEEQEELQNEFFSRMARDKLNVYQWTWGQLRKKFNLALEGRVHVCHADCQCALAKQSSNVKKYQGVRIHRRLKVH</sequence>
<protein>
    <recommendedName>
        <fullName evidence="4">Nucleolar protein 16</fullName>
    </recommendedName>
</protein>
<organism evidence="3">
    <name type="scientific">Perkinsus marinus (strain ATCC 50983 / TXsc)</name>
    <dbReference type="NCBI Taxonomy" id="423536"/>
    <lineage>
        <taxon>Eukaryota</taxon>
        <taxon>Sar</taxon>
        <taxon>Alveolata</taxon>
        <taxon>Perkinsozoa</taxon>
        <taxon>Perkinsea</taxon>
        <taxon>Perkinsida</taxon>
        <taxon>Perkinsidae</taxon>
        <taxon>Perkinsus</taxon>
    </lineage>
</organism>
<dbReference type="GeneID" id="9054051"/>
<dbReference type="AlphaFoldDB" id="C5K580"/>
<feature type="compositionally biased region" description="Basic residues" evidence="1">
    <location>
        <begin position="1"/>
        <end position="23"/>
    </location>
</feature>
<feature type="region of interest" description="Disordered" evidence="1">
    <location>
        <begin position="1"/>
        <end position="26"/>
    </location>
</feature>
<reference evidence="2 3" key="1">
    <citation type="submission" date="2008-07" db="EMBL/GenBank/DDBJ databases">
        <authorList>
            <person name="El-Sayed N."/>
            <person name="Caler E."/>
            <person name="Inman J."/>
            <person name="Amedeo P."/>
            <person name="Hass B."/>
            <person name="Wortman J."/>
        </authorList>
    </citation>
    <scope>NUCLEOTIDE SEQUENCE [LARGE SCALE GENOMIC DNA]</scope>
    <source>
        <strain evidence="3">ATCC 50983 / TXsc</strain>
    </source>
</reference>
<gene>
    <name evidence="2" type="ORF">Pmar_PMAR010248</name>
</gene>
<evidence type="ECO:0000256" key="1">
    <source>
        <dbReference type="SAM" id="MobiDB-lite"/>
    </source>
</evidence>
<dbReference type="RefSeq" id="XP_002788706.1">
    <property type="nucleotide sequence ID" value="XM_002788660.1"/>
</dbReference>
<dbReference type="Proteomes" id="UP000007800">
    <property type="component" value="Unassembled WGS sequence"/>
</dbReference>
<name>C5K580_PERM5</name>
<evidence type="ECO:0008006" key="4">
    <source>
        <dbReference type="Google" id="ProtNLM"/>
    </source>
</evidence>
<accession>C5K580</accession>
<evidence type="ECO:0000313" key="3">
    <source>
        <dbReference type="Proteomes" id="UP000007800"/>
    </source>
</evidence>
<proteinExistence type="predicted"/>